<dbReference type="PANTHER" id="PTHR43155:SF2">
    <property type="entry name" value="CYCLIC DI-GMP PHOSPHODIESTERASE PA4108"/>
    <property type="match status" value="1"/>
</dbReference>
<dbReference type="InterPro" id="IPR003607">
    <property type="entry name" value="HD/PDEase_dom"/>
</dbReference>
<dbReference type="EMBL" id="LKET01000021">
    <property type="protein sequence ID" value="KPU45537.1"/>
    <property type="molecule type" value="Genomic_DNA"/>
</dbReference>
<dbReference type="AlphaFoldDB" id="A0A0P9AJE4"/>
<feature type="domain" description="HD" evidence="1">
    <location>
        <begin position="171"/>
        <end position="293"/>
    </location>
</feature>
<dbReference type="RefSeq" id="WP_054873883.1">
    <property type="nucleotide sequence ID" value="NZ_LKET01000021.1"/>
</dbReference>
<evidence type="ECO:0000313" key="3">
    <source>
        <dbReference type="EMBL" id="KPU45537.1"/>
    </source>
</evidence>
<dbReference type="NCBIfam" id="TIGR00277">
    <property type="entry name" value="HDIG"/>
    <property type="match status" value="1"/>
</dbReference>
<name>A0A0P9AJE4_9CLOT</name>
<feature type="domain" description="HD-GYP" evidence="2">
    <location>
        <begin position="149"/>
        <end position="344"/>
    </location>
</feature>
<evidence type="ECO:0000259" key="1">
    <source>
        <dbReference type="PROSITE" id="PS51831"/>
    </source>
</evidence>
<keyword evidence="3" id="KW-0378">Hydrolase</keyword>
<dbReference type="Proteomes" id="UP000050326">
    <property type="component" value="Unassembled WGS sequence"/>
</dbReference>
<gene>
    <name evidence="3" type="primary">rpfG_1</name>
    <name evidence="3" type="ORF">OXPF_07700</name>
</gene>
<dbReference type="PANTHER" id="PTHR43155">
    <property type="entry name" value="CYCLIC DI-GMP PHOSPHODIESTERASE PA4108-RELATED"/>
    <property type="match status" value="1"/>
</dbReference>
<evidence type="ECO:0000259" key="2">
    <source>
        <dbReference type="PROSITE" id="PS51832"/>
    </source>
</evidence>
<keyword evidence="4" id="KW-1185">Reference proteome</keyword>
<dbReference type="Pfam" id="PF13487">
    <property type="entry name" value="HD_5"/>
    <property type="match status" value="1"/>
</dbReference>
<comment type="caution">
    <text evidence="3">The sequence shown here is derived from an EMBL/GenBank/DDBJ whole genome shotgun (WGS) entry which is preliminary data.</text>
</comment>
<dbReference type="InterPro" id="IPR006675">
    <property type="entry name" value="HDIG_dom"/>
</dbReference>
<dbReference type="GO" id="GO:0071111">
    <property type="term" value="F:cyclic-guanylate-specific phosphodiesterase activity"/>
    <property type="evidence" value="ECO:0007669"/>
    <property type="project" value="UniProtKB-EC"/>
</dbReference>
<dbReference type="PROSITE" id="PS51832">
    <property type="entry name" value="HD_GYP"/>
    <property type="match status" value="1"/>
</dbReference>
<protein>
    <submittedName>
        <fullName evidence="3">Cyclic di-GMP phosphodiesterase response regulator RpfG</fullName>
        <ecNumber evidence="3">3.1.4.52</ecNumber>
    </submittedName>
</protein>
<dbReference type="PROSITE" id="PS51831">
    <property type="entry name" value="HD"/>
    <property type="match status" value="1"/>
</dbReference>
<dbReference type="Gene3D" id="1.10.3210.10">
    <property type="entry name" value="Hypothetical protein af1432"/>
    <property type="match status" value="1"/>
</dbReference>
<organism evidence="3 4">
    <name type="scientific">Oxobacter pfennigii</name>
    <dbReference type="NCBI Taxonomy" id="36849"/>
    <lineage>
        <taxon>Bacteria</taxon>
        <taxon>Bacillati</taxon>
        <taxon>Bacillota</taxon>
        <taxon>Clostridia</taxon>
        <taxon>Eubacteriales</taxon>
        <taxon>Clostridiaceae</taxon>
        <taxon>Oxobacter</taxon>
    </lineage>
</organism>
<proteinExistence type="predicted"/>
<dbReference type="EC" id="3.1.4.52" evidence="3"/>
<evidence type="ECO:0000313" key="4">
    <source>
        <dbReference type="Proteomes" id="UP000050326"/>
    </source>
</evidence>
<dbReference type="SUPFAM" id="SSF109604">
    <property type="entry name" value="HD-domain/PDEase-like"/>
    <property type="match status" value="1"/>
</dbReference>
<reference evidence="3 4" key="1">
    <citation type="submission" date="2015-09" db="EMBL/GenBank/DDBJ databases">
        <title>Genome sequence of Oxobacter pfennigii DSM 3222.</title>
        <authorList>
            <person name="Poehlein A."/>
            <person name="Bengelsdorf F.R."/>
            <person name="Schiel-Bengelsdorf B."/>
            <person name="Duerre P."/>
            <person name="Daniel R."/>
        </authorList>
    </citation>
    <scope>NUCLEOTIDE SEQUENCE [LARGE SCALE GENOMIC DNA]</scope>
    <source>
        <strain evidence="3 4">DSM 3222</strain>
    </source>
</reference>
<dbReference type="CDD" id="cd00077">
    <property type="entry name" value="HDc"/>
    <property type="match status" value="1"/>
</dbReference>
<dbReference type="OrthoDB" id="9804747at2"/>
<sequence length="396" mass="44513">MMDYFKDVLINIKNAADEIKSINSKPELLKKVPDIISTVIDYEKAAIYSMDFILDEVELYYSNLSEEQTDSFTKKLNEQFEVFKQESINKPVSIDGMPAAAIRIQSQDTGYIIYLFRPSSYEDWEYYALELIKGSIETVLHLIAAAEKEEVFKQQVIRMISRAIEKRSNYTGGHSERVAQYAAGIARAMGKSESQIDIIKRAGLLHDIGKVGVPDRALNKAEKLTDEEYELMKSHSREGARILESLGFFHDLIPYVLYHHEKYDGTGYPFGLEGDAIPEGAQIISVADALDALTSDRVYRKATPWSVAVEEIIRAKGSQFSPVVVDAFLVWLNQPEMIIGPLNNPGNDISRTSKNIPLLCNKCGITLPYPVNGVSNCYVCGESFNVEQIGGVWHFK</sequence>
<accession>A0A0P9AJE4</accession>
<dbReference type="InterPro" id="IPR037522">
    <property type="entry name" value="HD_GYP_dom"/>
</dbReference>
<dbReference type="STRING" id="36849.OXPF_07700"/>
<dbReference type="InterPro" id="IPR006674">
    <property type="entry name" value="HD_domain"/>
</dbReference>
<dbReference type="SMART" id="SM00471">
    <property type="entry name" value="HDc"/>
    <property type="match status" value="1"/>
</dbReference>